<evidence type="ECO:0000256" key="7">
    <source>
        <dbReference type="HAMAP-Rule" id="MF_00440"/>
    </source>
</evidence>
<keyword evidence="7" id="KW-0862">Zinc</keyword>
<keyword evidence="7" id="KW-0479">Metal-binding</keyword>
<dbReference type="PROSITE" id="PS51161">
    <property type="entry name" value="ATP_CONE"/>
    <property type="match status" value="1"/>
</dbReference>
<reference evidence="9 10" key="1">
    <citation type="journal article" date="2017" name="BMC Genomics">
        <title>Comparative genomic and phylogenomic analyses of the Bifidobacteriaceae family.</title>
        <authorList>
            <person name="Lugli G.A."/>
            <person name="Milani C."/>
            <person name="Turroni F."/>
            <person name="Duranti S."/>
            <person name="Mancabelli L."/>
            <person name="Mangifesta M."/>
            <person name="Ferrario C."/>
            <person name="Modesto M."/>
            <person name="Mattarelli P."/>
            <person name="Jiri K."/>
            <person name="van Sinderen D."/>
            <person name="Ventura M."/>
        </authorList>
    </citation>
    <scope>NUCLEOTIDE SEQUENCE [LARGE SCALE GENOMIC DNA]</scope>
    <source>
        <strain evidence="9 10">DSM 24744</strain>
    </source>
</reference>
<keyword evidence="4 7" id="KW-0805">Transcription regulation</keyword>
<feature type="domain" description="ATP-cone" evidence="8">
    <location>
        <begin position="46"/>
        <end position="136"/>
    </location>
</feature>
<evidence type="ECO:0000256" key="4">
    <source>
        <dbReference type="ARBA" id="ARBA00023015"/>
    </source>
</evidence>
<dbReference type="OrthoDB" id="9807461at2"/>
<dbReference type="Pfam" id="PF22811">
    <property type="entry name" value="Zn_ribbon_NrdR"/>
    <property type="match status" value="1"/>
</dbReference>
<dbReference type="GO" id="GO:0005524">
    <property type="term" value="F:ATP binding"/>
    <property type="evidence" value="ECO:0007669"/>
    <property type="project" value="UniProtKB-UniRule"/>
</dbReference>
<proteinExistence type="inferred from homology"/>
<gene>
    <name evidence="7" type="primary">nrdR</name>
    <name evidence="9" type="ORF">PSSU_0445</name>
</gene>
<evidence type="ECO:0000256" key="5">
    <source>
        <dbReference type="ARBA" id="ARBA00023125"/>
    </source>
</evidence>
<dbReference type="InterPro" id="IPR005144">
    <property type="entry name" value="ATP-cone_dom"/>
</dbReference>
<evidence type="ECO:0000259" key="8">
    <source>
        <dbReference type="PROSITE" id="PS51161"/>
    </source>
</evidence>
<dbReference type="HAMAP" id="MF_00440">
    <property type="entry name" value="NrdR"/>
    <property type="match status" value="1"/>
</dbReference>
<evidence type="ECO:0000313" key="10">
    <source>
        <dbReference type="Proteomes" id="UP000216454"/>
    </source>
</evidence>
<dbReference type="GO" id="GO:0008270">
    <property type="term" value="F:zinc ion binding"/>
    <property type="evidence" value="ECO:0007669"/>
    <property type="project" value="UniProtKB-UniRule"/>
</dbReference>
<keyword evidence="6 7" id="KW-0804">Transcription</keyword>
<comment type="function">
    <text evidence="7">Negatively regulates transcription of bacterial ribonucleotide reductase nrd genes and operons by binding to NrdR-boxes.</text>
</comment>
<evidence type="ECO:0000256" key="6">
    <source>
        <dbReference type="ARBA" id="ARBA00023163"/>
    </source>
</evidence>
<name>A0A261F153_9BIFI</name>
<dbReference type="InterPro" id="IPR003796">
    <property type="entry name" value="RNR_NrdR-like"/>
</dbReference>
<dbReference type="GO" id="GO:0045892">
    <property type="term" value="P:negative regulation of DNA-templated transcription"/>
    <property type="evidence" value="ECO:0007669"/>
    <property type="project" value="UniProtKB-UniRule"/>
</dbReference>
<keyword evidence="3 7" id="KW-0067">ATP-binding</keyword>
<keyword evidence="5 7" id="KW-0238">DNA-binding</keyword>
<dbReference type="EMBL" id="MWWQ01000005">
    <property type="protein sequence ID" value="OZG52827.1"/>
    <property type="molecule type" value="Genomic_DNA"/>
</dbReference>
<keyword evidence="2 7" id="KW-0547">Nucleotide-binding</keyword>
<dbReference type="RefSeq" id="WP_094690765.1">
    <property type="nucleotide sequence ID" value="NZ_MWWQ01000005.1"/>
</dbReference>
<evidence type="ECO:0000256" key="2">
    <source>
        <dbReference type="ARBA" id="ARBA00022741"/>
    </source>
</evidence>
<accession>A0A261F153</accession>
<dbReference type="Proteomes" id="UP000216454">
    <property type="component" value="Unassembled WGS sequence"/>
</dbReference>
<comment type="caution">
    <text evidence="9">The sequence shown here is derived from an EMBL/GenBank/DDBJ whole genome shotgun (WGS) entry which is preliminary data.</text>
</comment>
<evidence type="ECO:0000313" key="9">
    <source>
        <dbReference type="EMBL" id="OZG52827.1"/>
    </source>
</evidence>
<comment type="similarity">
    <text evidence="7">Belongs to the NrdR family.</text>
</comment>
<keyword evidence="7" id="KW-0863">Zinc-finger</keyword>
<feature type="zinc finger region" evidence="7">
    <location>
        <begin position="3"/>
        <end position="34"/>
    </location>
</feature>
<dbReference type="InterPro" id="IPR055173">
    <property type="entry name" value="NrdR-like_N"/>
</dbReference>
<evidence type="ECO:0000256" key="3">
    <source>
        <dbReference type="ARBA" id="ARBA00022840"/>
    </source>
</evidence>
<keyword evidence="1 7" id="KW-0678">Repressor</keyword>
<keyword evidence="10" id="KW-1185">Reference proteome</keyword>
<dbReference type="PANTHER" id="PTHR30455">
    <property type="entry name" value="TRANSCRIPTIONAL REPRESSOR NRDR"/>
    <property type="match status" value="1"/>
</dbReference>
<protein>
    <recommendedName>
        <fullName evidence="7">Transcriptional repressor NrdR</fullName>
    </recommendedName>
</protein>
<comment type="cofactor">
    <cofactor evidence="7">
        <name>Zn(2+)</name>
        <dbReference type="ChEBI" id="CHEBI:29105"/>
    </cofactor>
    <text evidence="7">Binds 1 zinc ion.</text>
</comment>
<dbReference type="AlphaFoldDB" id="A0A261F153"/>
<dbReference type="PANTHER" id="PTHR30455:SF2">
    <property type="entry name" value="TRANSCRIPTIONAL REPRESSOR NRDR"/>
    <property type="match status" value="1"/>
</dbReference>
<dbReference type="Pfam" id="PF03477">
    <property type="entry name" value="ATP-cone"/>
    <property type="match status" value="1"/>
</dbReference>
<dbReference type="GO" id="GO:0003677">
    <property type="term" value="F:DNA binding"/>
    <property type="evidence" value="ECO:0007669"/>
    <property type="project" value="UniProtKB-KW"/>
</dbReference>
<evidence type="ECO:0000256" key="1">
    <source>
        <dbReference type="ARBA" id="ARBA00022491"/>
    </source>
</evidence>
<organism evidence="9 10">
    <name type="scientific">Pseudoscardovia suis</name>
    <dbReference type="NCBI Taxonomy" id="987063"/>
    <lineage>
        <taxon>Bacteria</taxon>
        <taxon>Bacillati</taxon>
        <taxon>Actinomycetota</taxon>
        <taxon>Actinomycetes</taxon>
        <taxon>Bifidobacteriales</taxon>
        <taxon>Bifidobacteriaceae</taxon>
        <taxon>Pseudoscardovia</taxon>
    </lineage>
</organism>
<sequence length="164" mass="18579">MQCPFCKNKTTKVVETRASEDGFSIRRRRVCENCQRRFTTEETVPLSVVKRGGRKEPFDRRKVIVGVAKACQGRPITEEQLQQLGYKVEMSLRSSGQAEIPSADIGKAILEPLRDLDFVAYLRFASVYQDFESLEDFKTVITDLENYRQSRQASSNQSADGSAS</sequence>
<dbReference type="NCBIfam" id="TIGR00244">
    <property type="entry name" value="transcriptional regulator NrdR"/>
    <property type="match status" value="1"/>
</dbReference>